<name>A0AAW5JSA8_9FIRM</name>
<proteinExistence type="predicted"/>
<dbReference type="InterPro" id="IPR024559">
    <property type="entry name" value="DUF3846"/>
</dbReference>
<dbReference type="RefSeq" id="WP_256303777.1">
    <property type="nucleotide sequence ID" value="NZ_JANFYS010000013.1"/>
</dbReference>
<dbReference type="Proteomes" id="UP001204562">
    <property type="component" value="Unassembled WGS sequence"/>
</dbReference>
<evidence type="ECO:0000259" key="1">
    <source>
        <dbReference type="Pfam" id="PF12957"/>
    </source>
</evidence>
<evidence type="ECO:0000313" key="4">
    <source>
        <dbReference type="Proteomes" id="UP001204562"/>
    </source>
</evidence>
<dbReference type="AlphaFoldDB" id="A0AAW5JSA8"/>
<dbReference type="Pfam" id="PF12957">
    <property type="entry name" value="DUF3846"/>
    <property type="match status" value="1"/>
</dbReference>
<protein>
    <submittedName>
        <fullName evidence="3">YodL domain-containing protein</fullName>
    </submittedName>
</protein>
<gene>
    <name evidence="3" type="ORF">NE579_07385</name>
</gene>
<feature type="domain" description="DUF3846" evidence="1">
    <location>
        <begin position="109"/>
        <end position="205"/>
    </location>
</feature>
<feature type="domain" description="YodL-like" evidence="2">
    <location>
        <begin position="3"/>
        <end position="97"/>
    </location>
</feature>
<evidence type="ECO:0000259" key="2">
    <source>
        <dbReference type="Pfam" id="PF14191"/>
    </source>
</evidence>
<sequence>MRTKIYQINADRDKNRVRFEGLELLKRYQGSAAVDPSIYDEVFNAELEETEPEDIFRRFNTEGHPLHRGHSLSVSDVVVNDSGAFFCDGVGFKAIDFDESQTHKPDNLMRVVYVEPHKAPYIAEIEHSLQGEQRAVKGLIELIDNEDGTFIIANEEAKLIGMEGNRRIADGAAIIAGPFFVCGDAGETFRGLTDEEVVKYMDRFHEPEDISPEEVEADTGFRIYFM</sequence>
<evidence type="ECO:0000313" key="3">
    <source>
        <dbReference type="EMBL" id="MCQ4770284.1"/>
    </source>
</evidence>
<dbReference type="Pfam" id="PF14191">
    <property type="entry name" value="YodL"/>
    <property type="match status" value="1"/>
</dbReference>
<organism evidence="3 4">
    <name type="scientific">Intestinimonas massiliensis</name>
    <name type="common">ex Afouda et al. 2020</name>
    <dbReference type="NCBI Taxonomy" id="1673721"/>
    <lineage>
        <taxon>Bacteria</taxon>
        <taxon>Bacillati</taxon>
        <taxon>Bacillota</taxon>
        <taxon>Clostridia</taxon>
        <taxon>Eubacteriales</taxon>
        <taxon>Intestinimonas</taxon>
    </lineage>
</organism>
<accession>A0AAW5JSA8</accession>
<dbReference type="EMBL" id="JANFYS010000013">
    <property type="protein sequence ID" value="MCQ4770284.1"/>
    <property type="molecule type" value="Genomic_DNA"/>
</dbReference>
<reference evidence="3" key="1">
    <citation type="submission" date="2022-06" db="EMBL/GenBank/DDBJ databases">
        <title>Isolation of gut microbiota from human fecal samples.</title>
        <authorList>
            <person name="Pamer E.G."/>
            <person name="Barat B."/>
            <person name="Waligurski E."/>
            <person name="Medina S."/>
            <person name="Paddock L."/>
            <person name="Mostad J."/>
        </authorList>
    </citation>
    <scope>NUCLEOTIDE SEQUENCE</scope>
    <source>
        <strain evidence="3">DFI.9.91</strain>
    </source>
</reference>
<comment type="caution">
    <text evidence="3">The sequence shown here is derived from an EMBL/GenBank/DDBJ whole genome shotgun (WGS) entry which is preliminary data.</text>
</comment>
<dbReference type="InterPro" id="IPR025923">
    <property type="entry name" value="YodL-like_dom"/>
</dbReference>